<dbReference type="STRING" id="504832.OCA5_c14760"/>
<dbReference type="SUPFAM" id="SSF51126">
    <property type="entry name" value="Pectin lyase-like"/>
    <property type="match status" value="1"/>
</dbReference>
<dbReference type="eggNOG" id="COG5301">
    <property type="taxonomic scope" value="Bacteria"/>
</dbReference>
<dbReference type="RefSeq" id="WP_012563724.1">
    <property type="nucleotide sequence ID" value="NC_011386.1"/>
</dbReference>
<dbReference type="KEGG" id="oca:OCAR_6586"/>
<dbReference type="Proteomes" id="UP000007730">
    <property type="component" value="Chromosome"/>
</dbReference>
<dbReference type="Gene3D" id="2.160.20.10">
    <property type="entry name" value="Single-stranded right-handed beta-helix, Pectin lyase-like"/>
    <property type="match status" value="1"/>
</dbReference>
<dbReference type="AlphaFoldDB" id="B6JFF7"/>
<dbReference type="Pfam" id="PF10983">
    <property type="entry name" value="DUF2793"/>
    <property type="match status" value="1"/>
</dbReference>
<accession>B6JFF7</accession>
<dbReference type="PATRIC" id="fig|504832.7.peg.1570"/>
<sequence>MTETANLGLPFIEGGQAQKHITHNEALRILDDAIQISVQDTARTTPPLAPADGERYVVASGASGAWVGQGHAVATWETNAWRFLAPKAGWCVWSVADNAMLVFDGSTWMPVSAAGGTPFSPDNLTHLGINTAAAETNLLTVRSDDVLFHAIDADDDGTGDVRLQLSKEAAENTASVVFANAFSGRAEFGLTGDDDFHLKVSADGTLWRDALKFDRTTGRVLFPSGGAREMLTADRTYYVRTDGNDSNAGFSNTAGGAFKTIQRAYDVIAATLDLGGFTVTVQVADGTYAPPSGTSVLAVSQPWTGGGSVKIQGNASTPASVLLSTTNADAIATAAPLPGPLTIKNLKLQTAAAGNGISHRAAGTILIGSLVFGAAANAHCFTGAPGAFIRAISGYTITGGAIQHSVATSTSSMFVSGIVVTLTGTPAFTTFAQASGCSVADWSGTSFSGGATGARYIVLINGVIYTGGAGPNFFPGSTAGSTASGGQYL</sequence>
<evidence type="ECO:0000313" key="1">
    <source>
        <dbReference type="EMBL" id="AEI06192.1"/>
    </source>
</evidence>
<name>B6JFF7_AFIC5</name>
<evidence type="ECO:0008006" key="3">
    <source>
        <dbReference type="Google" id="ProtNLM"/>
    </source>
</evidence>
<dbReference type="InterPro" id="IPR011050">
    <property type="entry name" value="Pectin_lyase_fold/virulence"/>
</dbReference>
<proteinExistence type="predicted"/>
<evidence type="ECO:0000313" key="2">
    <source>
        <dbReference type="Proteomes" id="UP000007730"/>
    </source>
</evidence>
<reference evidence="1 2" key="1">
    <citation type="journal article" date="2011" name="J. Bacteriol.">
        <title>Complete genome sequences of the chemolithoautotrophic Oligotropha carboxidovorans strains OM4 and OM5.</title>
        <authorList>
            <person name="Volland S."/>
            <person name="Rachinger M."/>
            <person name="Strittmatter A."/>
            <person name="Daniel R."/>
            <person name="Gottschalk G."/>
            <person name="Meyer O."/>
        </authorList>
    </citation>
    <scope>NUCLEOTIDE SEQUENCE [LARGE SCALE GENOMIC DNA]</scope>
    <source>
        <strain evidence="2">ATCC 49405 / DSM 1227 / KCTC 32145 / OM5</strain>
    </source>
</reference>
<dbReference type="HOGENOM" id="CLU_021954_2_0_5"/>
<protein>
    <recommendedName>
        <fullName evidence="3">DUF2793 domain-containing protein</fullName>
    </recommendedName>
</protein>
<dbReference type="EMBL" id="CP002826">
    <property type="protein sequence ID" value="AEI06192.1"/>
    <property type="molecule type" value="Genomic_DNA"/>
</dbReference>
<dbReference type="InterPro" id="IPR012334">
    <property type="entry name" value="Pectin_lyas_fold"/>
</dbReference>
<keyword evidence="2" id="KW-1185">Reference proteome</keyword>
<dbReference type="KEGG" id="ocg:OCA5_c14760"/>
<dbReference type="OrthoDB" id="564699at2"/>
<dbReference type="InterPro" id="IPR021251">
    <property type="entry name" value="DUF2793"/>
</dbReference>
<organism evidence="1 2">
    <name type="scientific">Afipia carboxidovorans (strain ATCC 49405 / DSM 1227 / KCTC 32145 / OM5)</name>
    <name type="common">Oligotropha carboxidovorans</name>
    <dbReference type="NCBI Taxonomy" id="504832"/>
    <lineage>
        <taxon>Bacteria</taxon>
        <taxon>Pseudomonadati</taxon>
        <taxon>Pseudomonadota</taxon>
        <taxon>Alphaproteobacteria</taxon>
        <taxon>Hyphomicrobiales</taxon>
        <taxon>Nitrobacteraceae</taxon>
        <taxon>Afipia</taxon>
    </lineage>
</organism>
<gene>
    <name evidence="1" type="ordered locus">OCA5_c14760</name>
</gene>